<protein>
    <submittedName>
        <fullName evidence="2">Uncharacterized protein</fullName>
    </submittedName>
</protein>
<feature type="transmembrane region" description="Helical" evidence="1">
    <location>
        <begin position="6"/>
        <end position="24"/>
    </location>
</feature>
<keyword evidence="1" id="KW-1133">Transmembrane helix</keyword>
<keyword evidence="3" id="KW-1185">Reference proteome</keyword>
<keyword evidence="1" id="KW-0812">Transmembrane</keyword>
<proteinExistence type="predicted"/>
<sequence>MRVVMYYLSSLNAPIFFGFPILMIDRPEQRKSQQLTTATKTTEATTTTTALSEVTLTNPSCILNASQTIATYRIPTSLKRQKSLCLHFNTHNRVTKLNHEENQRYQQRKQQQHRLHDEPEQRRVTKNLIIESREGSSSSNFSKRQGR</sequence>
<dbReference type="EnsemblMetazoa" id="GPAI017659-RA">
    <property type="protein sequence ID" value="GPAI017659-PA"/>
    <property type="gene ID" value="GPAI017659"/>
</dbReference>
<dbReference type="STRING" id="7398.A0A1A9ZKK4"/>
<name>A0A1A9ZKK4_GLOPL</name>
<dbReference type="Proteomes" id="UP000092445">
    <property type="component" value="Unassembled WGS sequence"/>
</dbReference>
<reference evidence="3" key="1">
    <citation type="submission" date="2014-03" db="EMBL/GenBank/DDBJ databases">
        <authorList>
            <person name="Aksoy S."/>
            <person name="Warren W."/>
            <person name="Wilson R.K."/>
        </authorList>
    </citation>
    <scope>NUCLEOTIDE SEQUENCE [LARGE SCALE GENOMIC DNA]</scope>
    <source>
        <strain evidence="3">IAEA</strain>
    </source>
</reference>
<accession>A0A1A9ZKK4</accession>
<organism evidence="2 3">
    <name type="scientific">Glossina pallidipes</name>
    <name type="common">Tsetse fly</name>
    <dbReference type="NCBI Taxonomy" id="7398"/>
    <lineage>
        <taxon>Eukaryota</taxon>
        <taxon>Metazoa</taxon>
        <taxon>Ecdysozoa</taxon>
        <taxon>Arthropoda</taxon>
        <taxon>Hexapoda</taxon>
        <taxon>Insecta</taxon>
        <taxon>Pterygota</taxon>
        <taxon>Neoptera</taxon>
        <taxon>Endopterygota</taxon>
        <taxon>Diptera</taxon>
        <taxon>Brachycera</taxon>
        <taxon>Muscomorpha</taxon>
        <taxon>Hippoboscoidea</taxon>
        <taxon>Glossinidae</taxon>
        <taxon>Glossina</taxon>
    </lineage>
</organism>
<evidence type="ECO:0000256" key="1">
    <source>
        <dbReference type="SAM" id="Phobius"/>
    </source>
</evidence>
<reference evidence="2" key="2">
    <citation type="submission" date="2020-05" db="UniProtKB">
        <authorList>
            <consortium name="EnsemblMetazoa"/>
        </authorList>
    </citation>
    <scope>IDENTIFICATION</scope>
    <source>
        <strain evidence="2">IAEA</strain>
    </source>
</reference>
<evidence type="ECO:0000313" key="2">
    <source>
        <dbReference type="EnsemblMetazoa" id="GPAI017659-PA"/>
    </source>
</evidence>
<dbReference type="VEuPathDB" id="VectorBase:GPAI017659"/>
<evidence type="ECO:0000313" key="3">
    <source>
        <dbReference type="Proteomes" id="UP000092445"/>
    </source>
</evidence>
<keyword evidence="1" id="KW-0472">Membrane</keyword>
<dbReference type="AlphaFoldDB" id="A0A1A9ZKK4"/>